<evidence type="ECO:0008006" key="3">
    <source>
        <dbReference type="Google" id="ProtNLM"/>
    </source>
</evidence>
<proteinExistence type="predicted"/>
<keyword evidence="2" id="KW-1185">Reference proteome</keyword>
<name>A0A411CQB7_9CAUD</name>
<evidence type="ECO:0000313" key="2">
    <source>
        <dbReference type="Proteomes" id="UP000289206"/>
    </source>
</evidence>
<dbReference type="Proteomes" id="UP000289206">
    <property type="component" value="Segment"/>
</dbReference>
<sequence length="177" mass="19353">MPKFSDTSPAAAEAAAKAYRGWEARKIGATWDQVAKTAGYANRGAAYNAVMGLIKELKQEAAEDLVILEEERLDSYLRALAPGIAKGEPAAINAALKISERRAKLRGLDDFDRRMAELQERRVRIEERDAVAVATMLANVVRKLELPPEQTQLARELVKAELQALGSAPDVVRGELA</sequence>
<dbReference type="KEGG" id="vg:55011192"/>
<reference evidence="1 2" key="1">
    <citation type="submission" date="2019-01" db="EMBL/GenBank/DDBJ databases">
        <authorList>
            <person name="Adair T.L."/>
            <person name="Lucas L.G."/>
            <person name="Young A.M."/>
            <person name="Antrich S.C."/>
            <person name="Baird A.G."/>
            <person name="Dunn E.L."/>
            <person name="Fernandes B.I."/>
            <person name="Fraley E.G."/>
            <person name="Ghanem A.X."/>
            <person name="Gilbert M.G."/>
            <person name="Morris T.B."/>
            <person name="Nortch B.D."/>
            <person name="Overcash M.E."/>
            <person name="Pavleszek K.E."/>
            <person name="Pellegrini L.I.O."/>
            <person name="Pham L.T."/>
            <person name="Rule L.S."/>
            <person name="Schultz E.M."/>
            <person name="Smith J."/>
            <person name="Thong B.J."/>
            <person name="Turner H.A."/>
            <person name="Walker G."/>
            <person name="Whitaker Z.J."/>
            <person name="Wilsey R.N."/>
            <person name="Yanney R.L."/>
            <person name="Klyczek K."/>
            <person name="Garlena R.A."/>
            <person name="Russell D.A."/>
            <person name="Pope W.H."/>
            <person name="Jacobs-Sera D."/>
            <person name="Hatfull G.F."/>
        </authorList>
    </citation>
    <scope>NUCLEOTIDE SEQUENCE [LARGE SCALE GENOMIC DNA]</scope>
</reference>
<protein>
    <recommendedName>
        <fullName evidence="3">Terminase small subunit</fullName>
    </recommendedName>
</protein>
<dbReference type="RefSeq" id="YP_009819674.1">
    <property type="nucleotide sequence ID" value="NC_048152.1"/>
</dbReference>
<evidence type="ECO:0000313" key="1">
    <source>
        <dbReference type="EMBL" id="QAY16114.1"/>
    </source>
</evidence>
<gene>
    <name evidence="1" type="primary">1</name>
    <name evidence="1" type="ORF">SEA_SONALI_1</name>
</gene>
<dbReference type="GeneID" id="55011192"/>
<dbReference type="EMBL" id="MK411746">
    <property type="protein sequence ID" value="QAY16114.1"/>
    <property type="molecule type" value="Genomic_DNA"/>
</dbReference>
<organism evidence="1 2">
    <name type="scientific">Arthrobacter phage Sonali</name>
    <dbReference type="NCBI Taxonomy" id="2510495"/>
    <lineage>
        <taxon>Viruses</taxon>
        <taxon>Duplodnaviria</taxon>
        <taxon>Heunggongvirae</taxon>
        <taxon>Uroviricota</taxon>
        <taxon>Caudoviricetes</taxon>
        <taxon>Sonalivirus</taxon>
        <taxon>Sonalivirus sonali</taxon>
    </lineage>
</organism>
<accession>A0A411CQB7</accession>